<evidence type="ECO:0000313" key="1">
    <source>
        <dbReference type="EMBL" id="GAH46758.1"/>
    </source>
</evidence>
<gene>
    <name evidence="1" type="ORF">S03H2_15076</name>
</gene>
<sequence>MTITIPLPDEQLEKLNKLASRFDLSPEEIALISVEDMLSQPDEAFQRALDHVLEKNKALYQRLAA</sequence>
<dbReference type="EMBL" id="BARU01007651">
    <property type="protein sequence ID" value="GAH46758.1"/>
    <property type="molecule type" value="Genomic_DNA"/>
</dbReference>
<proteinExistence type="predicted"/>
<organism evidence="1">
    <name type="scientific">marine sediment metagenome</name>
    <dbReference type="NCBI Taxonomy" id="412755"/>
    <lineage>
        <taxon>unclassified sequences</taxon>
        <taxon>metagenomes</taxon>
        <taxon>ecological metagenomes</taxon>
    </lineage>
</organism>
<dbReference type="AlphaFoldDB" id="X1HN70"/>
<reference evidence="1" key="1">
    <citation type="journal article" date="2014" name="Front. Microbiol.">
        <title>High frequency of phylogenetically diverse reductive dehalogenase-homologous genes in deep subseafloor sedimentary metagenomes.</title>
        <authorList>
            <person name="Kawai M."/>
            <person name="Futagami T."/>
            <person name="Toyoda A."/>
            <person name="Takaki Y."/>
            <person name="Nishi S."/>
            <person name="Hori S."/>
            <person name="Arai W."/>
            <person name="Tsubouchi T."/>
            <person name="Morono Y."/>
            <person name="Uchiyama I."/>
            <person name="Ito T."/>
            <person name="Fujiyama A."/>
            <person name="Inagaki F."/>
            <person name="Takami H."/>
        </authorList>
    </citation>
    <scope>NUCLEOTIDE SEQUENCE</scope>
    <source>
        <strain evidence="1">Expedition CK06-06</strain>
    </source>
</reference>
<accession>X1HN70</accession>
<name>X1HN70_9ZZZZ</name>
<protein>
    <submittedName>
        <fullName evidence="1">Uncharacterized protein</fullName>
    </submittedName>
</protein>
<comment type="caution">
    <text evidence="1">The sequence shown here is derived from an EMBL/GenBank/DDBJ whole genome shotgun (WGS) entry which is preliminary data.</text>
</comment>